<organism evidence="1 2">
    <name type="scientific">Henosepilachna vigintioctopunctata</name>
    <dbReference type="NCBI Taxonomy" id="420089"/>
    <lineage>
        <taxon>Eukaryota</taxon>
        <taxon>Metazoa</taxon>
        <taxon>Ecdysozoa</taxon>
        <taxon>Arthropoda</taxon>
        <taxon>Hexapoda</taxon>
        <taxon>Insecta</taxon>
        <taxon>Pterygota</taxon>
        <taxon>Neoptera</taxon>
        <taxon>Endopterygota</taxon>
        <taxon>Coleoptera</taxon>
        <taxon>Polyphaga</taxon>
        <taxon>Cucujiformia</taxon>
        <taxon>Coccinelloidea</taxon>
        <taxon>Coccinellidae</taxon>
        <taxon>Epilachninae</taxon>
        <taxon>Epilachnini</taxon>
        <taxon>Henosepilachna</taxon>
    </lineage>
</organism>
<evidence type="ECO:0000313" key="2">
    <source>
        <dbReference type="Proteomes" id="UP001431783"/>
    </source>
</evidence>
<comment type="caution">
    <text evidence="1">The sequence shown here is derived from an EMBL/GenBank/DDBJ whole genome shotgun (WGS) entry which is preliminary data.</text>
</comment>
<dbReference type="AlphaFoldDB" id="A0AAW1UZT7"/>
<protein>
    <submittedName>
        <fullName evidence="1">Uncharacterized protein</fullName>
    </submittedName>
</protein>
<dbReference type="EMBL" id="JARQZJ010000094">
    <property type="protein sequence ID" value="KAK9885089.1"/>
    <property type="molecule type" value="Genomic_DNA"/>
</dbReference>
<gene>
    <name evidence="1" type="ORF">WA026_009313</name>
</gene>
<dbReference type="Proteomes" id="UP001431783">
    <property type="component" value="Unassembled WGS sequence"/>
</dbReference>
<evidence type="ECO:0000313" key="1">
    <source>
        <dbReference type="EMBL" id="KAK9885089.1"/>
    </source>
</evidence>
<reference evidence="1 2" key="1">
    <citation type="submission" date="2023-03" db="EMBL/GenBank/DDBJ databases">
        <title>Genome insight into feeding habits of ladybird beetles.</title>
        <authorList>
            <person name="Li H.-S."/>
            <person name="Huang Y.-H."/>
            <person name="Pang H."/>
        </authorList>
    </citation>
    <scope>NUCLEOTIDE SEQUENCE [LARGE SCALE GENOMIC DNA]</scope>
    <source>
        <strain evidence="1">SYSU_2023b</strain>
        <tissue evidence="1">Whole body</tissue>
    </source>
</reference>
<sequence>MKAGKQIDTIYNDFKRAFDRVAHWLLNAKIEALGVGPPQDWLVDRIREITLRVKIRKELSGDFKMKSGISIALNDLFICFVEMSDLESQHFTIVEFLDDENSAG</sequence>
<proteinExistence type="predicted"/>
<accession>A0AAW1UZT7</accession>
<keyword evidence="2" id="KW-1185">Reference proteome</keyword>
<name>A0AAW1UZT7_9CUCU</name>